<proteinExistence type="predicted"/>
<feature type="transmembrane region" description="Helical" evidence="5">
    <location>
        <begin position="188"/>
        <end position="209"/>
    </location>
</feature>
<dbReference type="Proteomes" id="UP000298653">
    <property type="component" value="Chromosome"/>
</dbReference>
<evidence type="ECO:0000313" key="7">
    <source>
        <dbReference type="EMBL" id="QCP35866.1"/>
    </source>
</evidence>
<feature type="transmembrane region" description="Helical" evidence="5">
    <location>
        <begin position="352"/>
        <end position="376"/>
    </location>
</feature>
<feature type="transmembrane region" description="Helical" evidence="5">
    <location>
        <begin position="229"/>
        <end position="251"/>
    </location>
</feature>
<sequence>MQVFKCFFKIVRSKKLSMVVYGSVFIALTIMFSNFGRSSDTGFKATKIEVGIVDHDQSTISKALKDFLSKEQNVKVMKDDKRTMQDELFYRNVEYILILPEGFGDSLLSGNKKAEIKNVKVPNSTSGYMIDQQVGKFTKMVRSYLAAGFSEQQAVSRAENTLKSSVDISLAGSKKAGEQSSTAFYFQYLAYIFIAMITVAVSPVFMVFFKKDIRRRNQCSADTDKSRNFQLALGTLTTSVGCWLLFVLLAVVMYRNEIFQGNIWLFMLNSLVFMGVAAGVSFLVGLLVTNDDALQGVVNVVSLGSAFLGGVFVPIEYMGKSVLTVSRFIPTYWYIKSNKLIDQLEVMDMSHIWPVLQGILIQAGFVLALFAAAMLVSKQKRTA</sequence>
<keyword evidence="8" id="KW-1185">Reference proteome</keyword>
<accession>A0A4P8IEQ6</accession>
<protein>
    <recommendedName>
        <fullName evidence="6">ABC-2 type transporter transmembrane domain-containing protein</fullName>
    </recommendedName>
</protein>
<evidence type="ECO:0000256" key="1">
    <source>
        <dbReference type="ARBA" id="ARBA00004141"/>
    </source>
</evidence>
<keyword evidence="3 5" id="KW-1133">Transmembrane helix</keyword>
<evidence type="ECO:0000256" key="2">
    <source>
        <dbReference type="ARBA" id="ARBA00022692"/>
    </source>
</evidence>
<dbReference type="EMBL" id="CP040058">
    <property type="protein sequence ID" value="QCP35866.1"/>
    <property type="molecule type" value="Genomic_DNA"/>
</dbReference>
<evidence type="ECO:0000256" key="4">
    <source>
        <dbReference type="ARBA" id="ARBA00023136"/>
    </source>
</evidence>
<reference evidence="7 8" key="1">
    <citation type="submission" date="2019-05" db="EMBL/GenBank/DDBJ databases">
        <title>Complete genome sequencing of Anaerostipes rhamnosivorans.</title>
        <authorList>
            <person name="Bui T.P.N."/>
            <person name="de Vos W.M."/>
        </authorList>
    </citation>
    <scope>NUCLEOTIDE SEQUENCE [LARGE SCALE GENOMIC DNA]</scope>
    <source>
        <strain evidence="7 8">1y2</strain>
    </source>
</reference>
<dbReference type="Gene3D" id="3.40.1710.10">
    <property type="entry name" value="abc type-2 transporter like domain"/>
    <property type="match status" value="1"/>
</dbReference>
<dbReference type="GO" id="GO:0140359">
    <property type="term" value="F:ABC-type transporter activity"/>
    <property type="evidence" value="ECO:0007669"/>
    <property type="project" value="InterPro"/>
</dbReference>
<keyword evidence="2 5" id="KW-0812">Transmembrane</keyword>
<dbReference type="InterPro" id="IPR052902">
    <property type="entry name" value="ABC-2_transporter"/>
</dbReference>
<comment type="subcellular location">
    <subcellularLocation>
        <location evidence="1">Membrane</location>
        <topology evidence="1">Multi-pass membrane protein</topology>
    </subcellularLocation>
</comment>
<feature type="transmembrane region" description="Helical" evidence="5">
    <location>
        <begin position="296"/>
        <end position="315"/>
    </location>
</feature>
<keyword evidence="4 5" id="KW-0472">Membrane</keyword>
<feature type="transmembrane region" description="Helical" evidence="5">
    <location>
        <begin position="16"/>
        <end position="35"/>
    </location>
</feature>
<dbReference type="InterPro" id="IPR013525">
    <property type="entry name" value="ABC2_TM"/>
</dbReference>
<organism evidence="7 8">
    <name type="scientific">Anaerostipes rhamnosivorans</name>
    <dbReference type="NCBI Taxonomy" id="1229621"/>
    <lineage>
        <taxon>Bacteria</taxon>
        <taxon>Bacillati</taxon>
        <taxon>Bacillota</taxon>
        <taxon>Clostridia</taxon>
        <taxon>Lachnospirales</taxon>
        <taxon>Lachnospiraceae</taxon>
        <taxon>Anaerostipes</taxon>
    </lineage>
</organism>
<gene>
    <name evidence="7" type="ORF">AR1Y2_2412</name>
</gene>
<evidence type="ECO:0000313" key="8">
    <source>
        <dbReference type="Proteomes" id="UP000298653"/>
    </source>
</evidence>
<dbReference type="Pfam" id="PF12698">
    <property type="entry name" value="ABC2_membrane_3"/>
    <property type="match status" value="1"/>
</dbReference>
<dbReference type="PANTHER" id="PTHR43027:SF1">
    <property type="entry name" value="DOXORUBICIN RESISTANCE ABC TRANSPORTER PERMEASE PROTEIN DRRC-RELATED"/>
    <property type="match status" value="1"/>
</dbReference>
<evidence type="ECO:0000256" key="3">
    <source>
        <dbReference type="ARBA" id="ARBA00022989"/>
    </source>
</evidence>
<evidence type="ECO:0000259" key="6">
    <source>
        <dbReference type="Pfam" id="PF12698"/>
    </source>
</evidence>
<evidence type="ECO:0000256" key="5">
    <source>
        <dbReference type="SAM" id="Phobius"/>
    </source>
</evidence>
<dbReference type="KEGG" id="arf:AR1Y2_2412"/>
<dbReference type="PANTHER" id="PTHR43027">
    <property type="entry name" value="DOXORUBICIN RESISTANCE ABC TRANSPORTER PERMEASE PROTEIN DRRC-RELATED"/>
    <property type="match status" value="1"/>
</dbReference>
<dbReference type="OrthoDB" id="9774039at2"/>
<dbReference type="RefSeq" id="WP_137329170.1">
    <property type="nucleotide sequence ID" value="NZ_CP040058.1"/>
</dbReference>
<dbReference type="AlphaFoldDB" id="A0A4P8IEQ6"/>
<feature type="transmembrane region" description="Helical" evidence="5">
    <location>
        <begin position="263"/>
        <end position="289"/>
    </location>
</feature>
<name>A0A4P8IEQ6_9FIRM</name>
<dbReference type="GO" id="GO:0016020">
    <property type="term" value="C:membrane"/>
    <property type="evidence" value="ECO:0007669"/>
    <property type="project" value="UniProtKB-SubCell"/>
</dbReference>
<feature type="domain" description="ABC-2 type transporter transmembrane" evidence="6">
    <location>
        <begin position="25"/>
        <end position="374"/>
    </location>
</feature>